<dbReference type="Proteomes" id="UP000283530">
    <property type="component" value="Unassembled WGS sequence"/>
</dbReference>
<keyword evidence="3" id="KW-1003">Cell membrane</keyword>
<keyword evidence="9 11" id="KW-0472">Membrane</keyword>
<keyword evidence="4" id="KW-0433">Leucine-rich repeat</keyword>
<dbReference type="SMART" id="SM00369">
    <property type="entry name" value="LRR_TYP"/>
    <property type="match status" value="9"/>
</dbReference>
<dbReference type="Pfam" id="PF00560">
    <property type="entry name" value="LRR_1"/>
    <property type="match status" value="6"/>
</dbReference>
<sequence>MNHPNEVGIDCCKWDGVTCNSRTRRVVKLGLSSYTRLSKGVSGDWYLNASLLLPFTELQSLELRENSMRGLIDGEALNRWSRLSKLDEIDLSHNSLNETILPFLGALKSLKKLDVSANFFGGPLPIKEKVDVFFSIPLGFCKLKDLQRLDLGQNNFKGQIPSCFSNLTSLQLLNLSNNGFSGMIPKSTTGNDESKGPLPIKERDDLCFYNCSSRILQIKRHQMVGSQFLIILKEVFPHVSAIFPNLQLLDLSNNGFSGKISASTFSNVTSLFYLSLAKNNFSGIVEFRSFAHLSKLKEFVLSDNDLEVKTEYPRLNFTFQLTALGLSNCKLSKYTGGGIPNFLYSQRELVFVDLSHNHLMGKFPNWLLENNPRLQYLMLMNNSFWGTFLLPLHFNHTSMILLDISNNHIDGLLPSNIGYFLPNLQVLNMSRNSFQGSIPPSMGNMWDLMNLDLSHNTLTGEILEHLAAGCVSLSTMRLSNNSFHGKISSTYLLNMTNLNLLYLDNNDFVGTIPPSLFNVSWLWGLDVGDNHLSGRIPIQIGDNLVLSTLILRGNHFAGLVPFEICKLRYLQFLDLSDNSLSGPIPSCSNFTYLKFMHLENNSFSGFIPRALSSSSSLISLNIRHNYIDGVIPVWIDRLSRLRILLMKGNNLYGHIPNELCQLKNLNLLDLSCNNLFGSLPSCLNNLTFGRSIFLDDFSVSRDSSSYFSSPSNVYTFGTIFDEATEELKEVEFVTKRMENSYKGGILNYMSGIDVSCNQLTGEIPREMGQLSGLHSMNLSYNQFAGPIPTTFKNLSQIESLDLSHNKLNGTIPSELTELYSLSVFSVAYNNLSGRTPDMKSQFSTFSESSYEGNPLLCGPPLSRSCKSTAPIGEVPEEDDDSIVSFYGSFVGSYLVFLIGTVGVLYFTSQRRAMCFLYIVDSWCAFRLYKLYRLCSCK</sequence>
<evidence type="ECO:0000256" key="4">
    <source>
        <dbReference type="ARBA" id="ARBA00022614"/>
    </source>
</evidence>
<evidence type="ECO:0000256" key="10">
    <source>
        <dbReference type="ARBA" id="ARBA00037847"/>
    </source>
</evidence>
<keyword evidence="13" id="KW-1185">Reference proteome</keyword>
<reference evidence="12 13" key="1">
    <citation type="journal article" date="2019" name="Nat. Plants">
        <title>Stout camphor tree genome fills gaps in understanding of flowering plant genome evolution.</title>
        <authorList>
            <person name="Chaw S.M."/>
            <person name="Liu Y.C."/>
            <person name="Wu Y.W."/>
            <person name="Wang H.Y."/>
            <person name="Lin C.I."/>
            <person name="Wu C.S."/>
            <person name="Ke H.M."/>
            <person name="Chang L.Y."/>
            <person name="Hsu C.Y."/>
            <person name="Yang H.T."/>
            <person name="Sudianto E."/>
            <person name="Hsu M.H."/>
            <person name="Wu K.P."/>
            <person name="Wang L.N."/>
            <person name="Leebens-Mack J.H."/>
            <person name="Tsai I.J."/>
        </authorList>
    </citation>
    <scope>NUCLEOTIDE SEQUENCE [LARGE SCALE GENOMIC DNA]</scope>
    <source>
        <strain evidence="13">cv. Chaw 1501</strain>
        <tissue evidence="12">Young leaves</tissue>
    </source>
</reference>
<feature type="transmembrane region" description="Helical" evidence="11">
    <location>
        <begin position="885"/>
        <end position="906"/>
    </location>
</feature>
<dbReference type="AlphaFoldDB" id="A0A3S4ND59"/>
<dbReference type="GO" id="GO:0016301">
    <property type="term" value="F:kinase activity"/>
    <property type="evidence" value="ECO:0007669"/>
    <property type="project" value="UniProtKB-KW"/>
</dbReference>
<evidence type="ECO:0000256" key="5">
    <source>
        <dbReference type="ARBA" id="ARBA00022692"/>
    </source>
</evidence>
<evidence type="ECO:0000256" key="6">
    <source>
        <dbReference type="ARBA" id="ARBA00022729"/>
    </source>
</evidence>
<keyword evidence="5 11" id="KW-0812">Transmembrane</keyword>
<evidence type="ECO:0000256" key="2">
    <source>
        <dbReference type="ARBA" id="ARBA00009592"/>
    </source>
</evidence>
<dbReference type="GO" id="GO:0005886">
    <property type="term" value="C:plasma membrane"/>
    <property type="evidence" value="ECO:0007669"/>
    <property type="project" value="UniProtKB-SubCell"/>
</dbReference>
<dbReference type="Pfam" id="PF13855">
    <property type="entry name" value="LRR_8"/>
    <property type="match status" value="3"/>
</dbReference>
<dbReference type="GO" id="GO:0012505">
    <property type="term" value="C:endomembrane system"/>
    <property type="evidence" value="ECO:0007669"/>
    <property type="project" value="UniProtKB-SubCell"/>
</dbReference>
<evidence type="ECO:0000313" key="12">
    <source>
        <dbReference type="EMBL" id="RWR75577.1"/>
    </source>
</evidence>
<organism evidence="12 13">
    <name type="scientific">Cinnamomum micranthum f. kanehirae</name>
    <dbReference type="NCBI Taxonomy" id="337451"/>
    <lineage>
        <taxon>Eukaryota</taxon>
        <taxon>Viridiplantae</taxon>
        <taxon>Streptophyta</taxon>
        <taxon>Embryophyta</taxon>
        <taxon>Tracheophyta</taxon>
        <taxon>Spermatophyta</taxon>
        <taxon>Magnoliopsida</taxon>
        <taxon>Magnoliidae</taxon>
        <taxon>Laurales</taxon>
        <taxon>Lauraceae</taxon>
        <taxon>Cinnamomum</taxon>
    </lineage>
</organism>
<protein>
    <submittedName>
        <fullName evidence="12">Putative inactive leucine-rich repeat receptor-like protein kinase</fullName>
    </submittedName>
</protein>
<evidence type="ECO:0000256" key="1">
    <source>
        <dbReference type="ARBA" id="ARBA00004236"/>
    </source>
</evidence>
<dbReference type="FunFam" id="3.80.10.10:FF:000383">
    <property type="entry name" value="Leucine-rich repeat receptor protein kinase EMS1"/>
    <property type="match status" value="2"/>
</dbReference>
<keyword evidence="12" id="KW-0808">Transferase</keyword>
<keyword evidence="12" id="KW-0418">Kinase</keyword>
<evidence type="ECO:0000256" key="11">
    <source>
        <dbReference type="SAM" id="Phobius"/>
    </source>
</evidence>
<evidence type="ECO:0000256" key="7">
    <source>
        <dbReference type="ARBA" id="ARBA00022737"/>
    </source>
</evidence>
<dbReference type="STRING" id="337451.A0A3S4ND59"/>
<dbReference type="InterPro" id="IPR001611">
    <property type="entry name" value="Leu-rich_rpt"/>
</dbReference>
<comment type="caution">
    <text evidence="12">The sequence shown here is derived from an EMBL/GenBank/DDBJ whole genome shotgun (WGS) entry which is preliminary data.</text>
</comment>
<accession>A0A3S4ND59</accession>
<keyword evidence="6" id="KW-0732">Signal</keyword>
<proteinExistence type="inferred from homology"/>
<evidence type="ECO:0000313" key="13">
    <source>
        <dbReference type="Proteomes" id="UP000283530"/>
    </source>
</evidence>
<dbReference type="SUPFAM" id="SSF52058">
    <property type="entry name" value="L domain-like"/>
    <property type="match status" value="2"/>
</dbReference>
<dbReference type="EMBL" id="QPKB01000002">
    <property type="protein sequence ID" value="RWR75577.1"/>
    <property type="molecule type" value="Genomic_DNA"/>
</dbReference>
<gene>
    <name evidence="12" type="ORF">CKAN_00396700</name>
</gene>
<dbReference type="InterPro" id="IPR003591">
    <property type="entry name" value="Leu-rich_rpt_typical-subtyp"/>
</dbReference>
<dbReference type="PANTHER" id="PTHR48062:SF52">
    <property type="entry name" value="RECEPTOR-LIKE PROTEIN 8-RELATED"/>
    <property type="match status" value="1"/>
</dbReference>
<comment type="subcellular location">
    <subcellularLocation>
        <location evidence="1">Cell membrane</location>
    </subcellularLocation>
    <subcellularLocation>
        <location evidence="10">Endomembrane system</location>
        <topology evidence="10">Single-pass membrane protein</topology>
    </subcellularLocation>
</comment>
<name>A0A3S4ND59_9MAGN</name>
<dbReference type="InterPro" id="IPR032675">
    <property type="entry name" value="LRR_dom_sf"/>
</dbReference>
<dbReference type="Gene3D" id="3.80.10.10">
    <property type="entry name" value="Ribonuclease Inhibitor"/>
    <property type="match status" value="5"/>
</dbReference>
<dbReference type="PANTHER" id="PTHR48062">
    <property type="entry name" value="RECEPTOR-LIKE PROTEIN 14"/>
    <property type="match status" value="1"/>
</dbReference>
<keyword evidence="8 11" id="KW-1133">Transmembrane helix</keyword>
<evidence type="ECO:0000256" key="8">
    <source>
        <dbReference type="ARBA" id="ARBA00022989"/>
    </source>
</evidence>
<dbReference type="InterPro" id="IPR051502">
    <property type="entry name" value="RLP_Defense_Trigger"/>
</dbReference>
<dbReference type="OrthoDB" id="4691307at2759"/>
<evidence type="ECO:0000256" key="3">
    <source>
        <dbReference type="ARBA" id="ARBA00022475"/>
    </source>
</evidence>
<dbReference type="PRINTS" id="PR00019">
    <property type="entry name" value="LEURICHRPT"/>
</dbReference>
<dbReference type="FunFam" id="3.80.10.10:FF:000213">
    <property type="entry name" value="Tyrosine-sulfated glycopeptide receptor 1"/>
    <property type="match status" value="1"/>
</dbReference>
<evidence type="ECO:0000256" key="9">
    <source>
        <dbReference type="ARBA" id="ARBA00023136"/>
    </source>
</evidence>
<keyword evidence="12" id="KW-0675">Receptor</keyword>
<comment type="similarity">
    <text evidence="2">Belongs to the RLP family.</text>
</comment>
<keyword evidence="7" id="KW-0677">Repeat</keyword>